<dbReference type="EMBL" id="CP060693">
    <property type="protein sequence ID" value="QNM90773.1"/>
    <property type="molecule type" value="Genomic_DNA"/>
</dbReference>
<evidence type="ECO:0000313" key="2">
    <source>
        <dbReference type="EMBL" id="QNM90773.1"/>
    </source>
</evidence>
<dbReference type="AlphaFoldDB" id="A0A7G9LQ74"/>
<proteinExistence type="predicted"/>
<feature type="domain" description="Polysaccharide pyruvyl transferase" evidence="1">
    <location>
        <begin position="15"/>
        <end position="312"/>
    </location>
</feature>
<reference evidence="2 3" key="1">
    <citation type="journal article" date="2020" name="Front. Microbiol.">
        <title>Genomic Analysis and Antimicrobial Resistance of Aliarcobacter cryaerophilus Strains From German Water Poultry.</title>
        <authorList>
            <person name="Muller E."/>
            <person name="Hotzel H."/>
            <person name="Ahlers C."/>
            <person name="Hanel I."/>
            <person name="Tomaso H."/>
            <person name="Abdel-Glil M.Y."/>
        </authorList>
    </citation>
    <scope>NUCLEOTIDE SEQUENCE [LARGE SCALE GENOMIC DNA]</scope>
    <source>
        <strain evidence="2 3">16CS1285-4</strain>
    </source>
</reference>
<evidence type="ECO:0000259" key="1">
    <source>
        <dbReference type="Pfam" id="PF04230"/>
    </source>
</evidence>
<gene>
    <name evidence="2" type="ORF">HOO34_03365</name>
</gene>
<evidence type="ECO:0000313" key="3">
    <source>
        <dbReference type="Proteomes" id="UP000515842"/>
    </source>
</evidence>
<accession>A0A7G9LQ74</accession>
<dbReference type="Pfam" id="PF04230">
    <property type="entry name" value="PS_pyruv_trans"/>
    <property type="match status" value="1"/>
</dbReference>
<keyword evidence="2" id="KW-0808">Transferase</keyword>
<protein>
    <submittedName>
        <fullName evidence="2">Polysaccharide pyruvyl transferase family protein</fullName>
    </submittedName>
</protein>
<name>A0A7G9LQ74_9BACT</name>
<dbReference type="InterPro" id="IPR007345">
    <property type="entry name" value="Polysacch_pyruvyl_Trfase"/>
</dbReference>
<dbReference type="GO" id="GO:0016740">
    <property type="term" value="F:transferase activity"/>
    <property type="evidence" value="ECO:0007669"/>
    <property type="project" value="UniProtKB-KW"/>
</dbReference>
<dbReference type="RefSeq" id="WP_187474974.1">
    <property type="nucleotide sequence ID" value="NZ_CP060693.1"/>
</dbReference>
<dbReference type="Proteomes" id="UP000515842">
    <property type="component" value="Chromosome"/>
</dbReference>
<organism evidence="2 3">
    <name type="scientific">Aliarcobacter cryaerophilus</name>
    <dbReference type="NCBI Taxonomy" id="28198"/>
    <lineage>
        <taxon>Bacteria</taxon>
        <taxon>Pseudomonadati</taxon>
        <taxon>Campylobacterota</taxon>
        <taxon>Epsilonproteobacteria</taxon>
        <taxon>Campylobacterales</taxon>
        <taxon>Arcobacteraceae</taxon>
        <taxon>Aliarcobacter</taxon>
    </lineage>
</organism>
<sequence length="375" mass="43719">MALKIGILTLPIAENYGGILQTVALYRYLHNQGHDVVLIYKDSYQASWKKIVKDILLNIPFHNIKNIKTNHKIKKEWQNRKSFHRSFIEREIFKISQDLYTKQDLENFVNKENFDAVIVGSDQVWRKAYINDKYYKSYFLDFVDGCKTKKIAYAASFGKDYWEGKDDIDYISKLLADFTAVSIREKSGVAICKNSFGFDNAKHVLDPTMLMDKEFYKNEIISKYDTSRVSKGGLLTYVLDEEDEKKQIINFVKNNLNMDKVHHLKGFNTLKTTYSVPEWLASFSNADFVVTDSFHGMVFSIIFEKDFVVIGNVGRGMDRFVSLLALLELEDRLILNKYELNNDRLKKIDFNKVKEILNKEQKISEEFLEGTLNDD</sequence>